<protein>
    <recommendedName>
        <fullName evidence="5">Secreted protein</fullName>
    </recommendedName>
</protein>
<evidence type="ECO:0000313" key="4">
    <source>
        <dbReference type="Proteomes" id="UP001268542"/>
    </source>
</evidence>
<keyword evidence="2" id="KW-0812">Transmembrane</keyword>
<keyword evidence="2" id="KW-0472">Membrane</keyword>
<keyword evidence="2" id="KW-1133">Transmembrane helix</keyword>
<keyword evidence="4" id="KW-1185">Reference proteome</keyword>
<evidence type="ECO:0008006" key="5">
    <source>
        <dbReference type="Google" id="ProtNLM"/>
    </source>
</evidence>
<dbReference type="Proteomes" id="UP001268542">
    <property type="component" value="Unassembled WGS sequence"/>
</dbReference>
<evidence type="ECO:0000256" key="1">
    <source>
        <dbReference type="SAM" id="MobiDB-lite"/>
    </source>
</evidence>
<evidence type="ECO:0000256" key="2">
    <source>
        <dbReference type="SAM" id="Phobius"/>
    </source>
</evidence>
<organism evidence="3 4">
    <name type="scientific">Nocardioides imazamoxiresistens</name>
    <dbReference type="NCBI Taxonomy" id="3231893"/>
    <lineage>
        <taxon>Bacteria</taxon>
        <taxon>Bacillati</taxon>
        <taxon>Actinomycetota</taxon>
        <taxon>Actinomycetes</taxon>
        <taxon>Propionibacteriales</taxon>
        <taxon>Nocardioidaceae</taxon>
        <taxon>Nocardioides</taxon>
    </lineage>
</organism>
<feature type="region of interest" description="Disordered" evidence="1">
    <location>
        <begin position="88"/>
        <end position="128"/>
    </location>
</feature>
<accession>A0ABU3PRS6</accession>
<reference evidence="3 4" key="1">
    <citation type="submission" date="2023-08" db="EMBL/GenBank/DDBJ databases">
        <title>Nocardioides seae sp. nov., a bacterium isolated from a soil.</title>
        <authorList>
            <person name="Wang X."/>
        </authorList>
    </citation>
    <scope>NUCLEOTIDE SEQUENCE [LARGE SCALE GENOMIC DNA]</scope>
    <source>
        <strain evidence="3 4">YZH12</strain>
    </source>
</reference>
<dbReference type="RefSeq" id="WP_315730966.1">
    <property type="nucleotide sequence ID" value="NZ_JAVYII010000001.1"/>
</dbReference>
<evidence type="ECO:0000313" key="3">
    <source>
        <dbReference type="EMBL" id="MDT9591898.1"/>
    </source>
</evidence>
<sequence>MTAQRETHPARRTPRATVAVRGAALLGAPLLAVLATAVPASADVPLGWDPAQEAVPGSHVLWIVLGIIGGILLIAAAVYLPAVARGESIRPGSARPDYEWLGGPRRAHQELAAPDNEESQAGGASGRW</sequence>
<comment type="caution">
    <text evidence="3">The sequence shown here is derived from an EMBL/GenBank/DDBJ whole genome shotgun (WGS) entry which is preliminary data.</text>
</comment>
<feature type="transmembrane region" description="Helical" evidence="2">
    <location>
        <begin position="58"/>
        <end position="80"/>
    </location>
</feature>
<gene>
    <name evidence="3" type="ORF">RDV89_02380</name>
</gene>
<proteinExistence type="predicted"/>
<dbReference type="EMBL" id="JAVYII010000001">
    <property type="protein sequence ID" value="MDT9591898.1"/>
    <property type="molecule type" value="Genomic_DNA"/>
</dbReference>
<name>A0ABU3PRS6_9ACTN</name>